<dbReference type="HOGENOM" id="CLU_2748341_0_0_2"/>
<dbReference type="InParanoid" id="Q8ZWI7"/>
<dbReference type="InterPro" id="IPR012490">
    <property type="entry name" value="PaRep2a"/>
</dbReference>
<name>Q8ZWI7_PYRAE</name>
<dbReference type="PATRIC" id="fig|178306.9.peg.1305"/>
<proteinExistence type="predicted"/>
<evidence type="ECO:0000313" key="2">
    <source>
        <dbReference type="Proteomes" id="UP000002439"/>
    </source>
</evidence>
<accession>Q8ZWI7</accession>
<dbReference type="EMBL" id="AE009441">
    <property type="protein sequence ID" value="AAL63715.1"/>
    <property type="molecule type" value="Genomic_DNA"/>
</dbReference>
<dbReference type="Proteomes" id="UP000002439">
    <property type="component" value="Chromosome"/>
</dbReference>
<dbReference type="Pfam" id="PF07903">
    <property type="entry name" value="PaRep2a"/>
    <property type="match status" value="1"/>
</dbReference>
<organism evidence="1 2">
    <name type="scientific">Pyrobaculum aerophilum (strain ATCC 51768 / DSM 7523 / JCM 9630 / CIP 104966 / NBRC 100827 / IM2)</name>
    <dbReference type="NCBI Taxonomy" id="178306"/>
    <lineage>
        <taxon>Archaea</taxon>
        <taxon>Thermoproteota</taxon>
        <taxon>Thermoprotei</taxon>
        <taxon>Thermoproteales</taxon>
        <taxon>Thermoproteaceae</taxon>
        <taxon>Pyrobaculum</taxon>
    </lineage>
</organism>
<keyword evidence="2" id="KW-1185">Reference proteome</keyword>
<gene>
    <name evidence="1" type="ordered locus">PAE1772</name>
</gene>
<dbReference type="EnsemblBacteria" id="AAL63715">
    <property type="protein sequence ID" value="AAL63715"/>
    <property type="gene ID" value="PAE1772"/>
</dbReference>
<reference evidence="1 2" key="1">
    <citation type="journal article" date="2002" name="Proc. Natl. Acad. Sci. U.S.A.">
        <title>Genome sequence of the hyperthermophilic crenarchaeon Pyrobaculum aerophilum.</title>
        <authorList>
            <person name="Fitz-Gibbon S.T."/>
            <person name="Ladner H."/>
            <person name="Kim U.J."/>
            <person name="Stetter K.O."/>
            <person name="Simon M.I."/>
            <person name="Miller J.H."/>
        </authorList>
    </citation>
    <scope>NUCLEOTIDE SEQUENCE [LARGE SCALE GENOMIC DNA]</scope>
    <source>
        <strain evidence="2">ATCC 51768 / DSM 7523 / JCM 9630 / CIP 104966 / NBRC 100827 / IM2</strain>
    </source>
</reference>
<evidence type="ECO:0000313" key="1">
    <source>
        <dbReference type="EMBL" id="AAL63715.1"/>
    </source>
</evidence>
<sequence length="70" mass="7974">MARMALAEYGERYTESLISEYALKHAFWWDGEWRCEPISCFITGKKAVCKIGDKMALSACLTRRKGVPQA</sequence>
<dbReference type="KEGG" id="pai:PAE1772"/>
<dbReference type="STRING" id="178306.PAE1772"/>
<dbReference type="AlphaFoldDB" id="Q8ZWI7"/>
<protein>
    <submittedName>
        <fullName evidence="1">PaREP2a</fullName>
    </submittedName>
</protein>